<dbReference type="SMART" id="SM00184">
    <property type="entry name" value="RING"/>
    <property type="match status" value="1"/>
</dbReference>
<feature type="compositionally biased region" description="Polar residues" evidence="10">
    <location>
        <begin position="901"/>
        <end position="911"/>
    </location>
</feature>
<reference evidence="13" key="1">
    <citation type="submission" date="2022-11" db="EMBL/GenBank/DDBJ databases">
        <title>Centuries of genome instability and evolution in soft-shell clam transmissible cancer (bioRxiv).</title>
        <authorList>
            <person name="Hart S.F.M."/>
            <person name="Yonemitsu M.A."/>
            <person name="Giersch R.M."/>
            <person name="Beal B.F."/>
            <person name="Arriagada G."/>
            <person name="Davis B.W."/>
            <person name="Ostrander E.A."/>
            <person name="Goff S.P."/>
            <person name="Metzger M.J."/>
        </authorList>
    </citation>
    <scope>NUCLEOTIDE SEQUENCE</scope>
    <source>
        <strain evidence="13">MELC-2E11</strain>
        <tissue evidence="13">Siphon/mantle</tissue>
    </source>
</reference>
<dbReference type="SUPFAM" id="SSF57850">
    <property type="entry name" value="RING/U-box"/>
    <property type="match status" value="1"/>
</dbReference>
<keyword evidence="7 9" id="KW-0863">Zinc-finger</keyword>
<evidence type="ECO:0000256" key="2">
    <source>
        <dbReference type="ARBA" id="ARBA00004906"/>
    </source>
</evidence>
<proteinExistence type="inferred from homology"/>
<feature type="compositionally biased region" description="Polar residues" evidence="10">
    <location>
        <begin position="13"/>
        <end position="31"/>
    </location>
</feature>
<feature type="region of interest" description="Disordered" evidence="10">
    <location>
        <begin position="1"/>
        <end position="91"/>
    </location>
</feature>
<dbReference type="EMBL" id="CP111023">
    <property type="protein sequence ID" value="WAR21295.1"/>
    <property type="molecule type" value="Genomic_DNA"/>
</dbReference>
<dbReference type="Pfam" id="PF13923">
    <property type="entry name" value="zf-C3HC4_2"/>
    <property type="match status" value="1"/>
</dbReference>
<evidence type="ECO:0000313" key="14">
    <source>
        <dbReference type="Proteomes" id="UP001164746"/>
    </source>
</evidence>
<organism evidence="13 14">
    <name type="scientific">Mya arenaria</name>
    <name type="common">Soft-shell clam</name>
    <dbReference type="NCBI Taxonomy" id="6604"/>
    <lineage>
        <taxon>Eukaryota</taxon>
        <taxon>Metazoa</taxon>
        <taxon>Spiralia</taxon>
        <taxon>Lophotrochozoa</taxon>
        <taxon>Mollusca</taxon>
        <taxon>Bivalvia</taxon>
        <taxon>Autobranchia</taxon>
        <taxon>Heteroconchia</taxon>
        <taxon>Euheterodonta</taxon>
        <taxon>Imparidentia</taxon>
        <taxon>Neoheterodontei</taxon>
        <taxon>Myida</taxon>
        <taxon>Myoidea</taxon>
        <taxon>Myidae</taxon>
        <taxon>Mya</taxon>
    </lineage>
</organism>
<dbReference type="Proteomes" id="UP001164746">
    <property type="component" value="Chromosome 12"/>
</dbReference>
<feature type="compositionally biased region" description="Basic and acidic residues" evidence="10">
    <location>
        <begin position="1352"/>
        <end position="1367"/>
    </location>
</feature>
<feature type="domain" description="Macro" evidence="12">
    <location>
        <begin position="910"/>
        <end position="1102"/>
    </location>
</feature>
<dbReference type="Gene3D" id="3.30.390.130">
    <property type="match status" value="1"/>
</dbReference>
<dbReference type="PROSITE" id="PS51154">
    <property type="entry name" value="MACRO"/>
    <property type="match status" value="1"/>
</dbReference>
<dbReference type="Gene3D" id="3.40.220.10">
    <property type="entry name" value="Leucine Aminopeptidase, subunit E, domain 1"/>
    <property type="match status" value="3"/>
</dbReference>
<protein>
    <recommendedName>
        <fullName evidence="4">RING-type E3 ubiquitin transferase</fullName>
        <ecNumber evidence="4">2.3.2.27</ecNumber>
    </recommendedName>
</protein>
<evidence type="ECO:0000256" key="9">
    <source>
        <dbReference type="PROSITE-ProRule" id="PRU00175"/>
    </source>
</evidence>
<dbReference type="PROSITE" id="PS00518">
    <property type="entry name" value="ZF_RING_1"/>
    <property type="match status" value="1"/>
</dbReference>
<dbReference type="InterPro" id="IPR043472">
    <property type="entry name" value="Macro_dom-like"/>
</dbReference>
<comment type="pathway">
    <text evidence="2">Protein modification; protein ubiquitination.</text>
</comment>
<feature type="compositionally biased region" description="Basic and acidic residues" evidence="10">
    <location>
        <begin position="1127"/>
        <end position="1138"/>
    </location>
</feature>
<dbReference type="Pfam" id="PF18102">
    <property type="entry name" value="DTC"/>
    <property type="match status" value="1"/>
</dbReference>
<keyword evidence="14" id="KW-1185">Reference proteome</keyword>
<dbReference type="CDD" id="cd02907">
    <property type="entry name" value="Macro_Af1521_BAL-like"/>
    <property type="match status" value="1"/>
</dbReference>
<dbReference type="InterPro" id="IPR039399">
    <property type="entry name" value="Deltex_C_sf"/>
</dbReference>
<feature type="compositionally biased region" description="Basic and acidic residues" evidence="10">
    <location>
        <begin position="886"/>
        <end position="900"/>
    </location>
</feature>
<evidence type="ECO:0000259" key="11">
    <source>
        <dbReference type="PROSITE" id="PS50089"/>
    </source>
</evidence>
<feature type="non-terminal residue" evidence="13">
    <location>
        <position position="1"/>
    </location>
</feature>
<dbReference type="InterPro" id="IPR039398">
    <property type="entry name" value="Deltex_fam"/>
</dbReference>
<dbReference type="EC" id="2.3.2.27" evidence="4"/>
<dbReference type="SMART" id="SM00506">
    <property type="entry name" value="A1pp"/>
    <property type="match status" value="1"/>
</dbReference>
<feature type="non-terminal residue" evidence="13">
    <location>
        <position position="1516"/>
    </location>
</feature>
<evidence type="ECO:0000256" key="10">
    <source>
        <dbReference type="SAM" id="MobiDB-lite"/>
    </source>
</evidence>
<feature type="compositionally biased region" description="Basic residues" evidence="10">
    <location>
        <begin position="874"/>
        <end position="885"/>
    </location>
</feature>
<feature type="region of interest" description="Disordered" evidence="10">
    <location>
        <begin position="1352"/>
        <end position="1371"/>
    </location>
</feature>
<feature type="region of interest" description="Disordered" evidence="10">
    <location>
        <begin position="874"/>
        <end position="911"/>
    </location>
</feature>
<keyword evidence="6" id="KW-0479">Metal-binding</keyword>
<dbReference type="Pfam" id="PF01661">
    <property type="entry name" value="Macro"/>
    <property type="match status" value="1"/>
</dbReference>
<sequence>KENAGNVDEANQAKHNTPGSQTGFQYRNNTHTAEDSENRPSANIVSSDRAFKKQTVEIKHDFSQGEPNNSKVSDKSETTDNENNCQGPPLPVHGSTMDFHDSRTVHLAFYEVLKQKIHHAEITGDEEKETCDCTVIGHVQKVEDAMKQIHSIETTLAKNVISFDDIKNCKVDAESLNLHAYFEYQNTAGTDTYFYLNSARRKLYIVSENQQKADKATNSVKNVIVKQVLTNTEESHTEEETRFEDNVCVISMPGGTTNFIGAKADVERCISKRTTRTKTIEIQSDESFRLLCNFGVQNMIDSDKVSIVEITSNNKHGFVLKSTSEDNLKTGEIIIRAFEKSICLQVVCMSQDQFQKEDWTDISKQLCDKHSVVANIENVEKVCNGEGNHLAEKLCTFLNWKLSDYVTLKLSNRDPKEAWESILLYPVPEEYFAGSCDSEFNFIRFAIESWKLEQFVYNCLKTAEYLGFKSIAFPAFGTGKQLKYPKNDVAMAMTKAISDFCVRFAVCCLEEIRLVLNESDDDLIHEFETSLSKRVNILDGKKHTEISVIGKSEDVRCALQSMQEIVQAKFSARSMTHDEPVVPTIERDGDDGENEKQQGRLEDEPSVQLYVVIKGIKMNTAKQDLEKLLKTKRSPKTLIYQMGQTEAVVKCASAEDARQLLLQQKDNSNLRFEKVPPQPLVKKKITLNCESFKAIKDCLEKVPIDYNEMNKEYVISTPTEYEFKIVYSLLKDYKKRIRAESNTVHVEKIEAVSEQMYDILKNKLFTEIEGKWSHSFTPENESLLLEFENSMTATEHSKKFNSFFEKHKDDTFMDVECDKSQIGTEQWCKEIEQSNNGDDCCVFVPDKDKVIVFSSSFDECMNIKNALFVKQGKRQVKQTGRARRHVSPDQKPAKTEDPHLHQTSANQNDAKSMSFMTNEGISVKIYTASICNLDVDCIVNAANENLDHGGGVAAAILKAAGKAINSEGKSYIRTHGPIPVGQVCWTSAGNLKNDLIIHAVGPRWYNYDTSFWHGVEKCANDLKAALLNSFDAADRHKYATIALPAISSAIFGVPEDLCVMQYGKAVIGYSAKSRGTGLKEIHFVDINEGMTTRIRNMFYRMLTQNEKHPYTYESFVIASGRGRRRNEKSDSQYKKDESMFFPHSQGDTKSSSFSASLGKKPILQTIHISNTVTLEVQKVNDIGDISNVEALIVPVNPSGLNEIADEVERSIPQEYQISFLEKKTSGIRTHSRSGESFVLHGYSSGFKYLIFVVMPEGCMDGISLQQMFSEIFELCKGRSIRSLATFLLGFDKDENTIANMDVTAEDGVTMMVQALMDSLKEFSKEGQALQTVLLCKTPKMYEAISLSMALGQDDKKSGKGTEVKSEDSGPSTYVDETNDCVICMDTISLPKTLICGHVFCTECIDQCFKIGKVVCPTCFRVVGKITGDQPSGTMTSNHPSPGQPYRGIRRTAYFPNNDEGRTVCRMLKVAFRRKLVFTIGRSRTTGHDGVITWNDIHHKTDPLPGKHISGSRYFKR</sequence>
<accession>A0ABY7FGK2</accession>
<dbReference type="PROSITE" id="PS50089">
    <property type="entry name" value="ZF_RING_2"/>
    <property type="match status" value="1"/>
</dbReference>
<dbReference type="SUPFAM" id="SSF52949">
    <property type="entry name" value="Macro domain-like"/>
    <property type="match status" value="3"/>
</dbReference>
<dbReference type="InterPro" id="IPR002589">
    <property type="entry name" value="Macro_dom"/>
</dbReference>
<evidence type="ECO:0000256" key="8">
    <source>
        <dbReference type="ARBA" id="ARBA00022833"/>
    </source>
</evidence>
<evidence type="ECO:0000256" key="4">
    <source>
        <dbReference type="ARBA" id="ARBA00012483"/>
    </source>
</evidence>
<dbReference type="InterPro" id="IPR013083">
    <property type="entry name" value="Znf_RING/FYVE/PHD"/>
</dbReference>
<dbReference type="PANTHER" id="PTHR12622">
    <property type="entry name" value="DELTEX-RELATED"/>
    <property type="match status" value="1"/>
</dbReference>
<comment type="catalytic activity">
    <reaction evidence="1">
        <text>S-ubiquitinyl-[E2 ubiquitin-conjugating enzyme]-L-cysteine + [acceptor protein]-L-lysine = [E2 ubiquitin-conjugating enzyme]-L-cysteine + N(6)-ubiquitinyl-[acceptor protein]-L-lysine.</text>
        <dbReference type="EC" id="2.3.2.27"/>
    </reaction>
</comment>
<name>A0ABY7FGK2_MYAAR</name>
<gene>
    <name evidence="13" type="ORF">MAR_015269</name>
</gene>
<evidence type="ECO:0000256" key="6">
    <source>
        <dbReference type="ARBA" id="ARBA00022723"/>
    </source>
</evidence>
<feature type="domain" description="RING-type" evidence="11">
    <location>
        <begin position="1380"/>
        <end position="1418"/>
    </location>
</feature>
<comment type="similarity">
    <text evidence="3">Belongs to the Deltex family.</text>
</comment>
<feature type="region of interest" description="Disordered" evidence="10">
    <location>
        <begin position="577"/>
        <end position="601"/>
    </location>
</feature>
<keyword evidence="8" id="KW-0862">Zinc</keyword>
<keyword evidence="5" id="KW-0808">Transferase</keyword>
<dbReference type="Gene3D" id="3.30.40.10">
    <property type="entry name" value="Zinc/RING finger domain, C3HC4 (zinc finger)"/>
    <property type="match status" value="1"/>
</dbReference>
<evidence type="ECO:0000259" key="12">
    <source>
        <dbReference type="PROSITE" id="PS51154"/>
    </source>
</evidence>
<evidence type="ECO:0000256" key="1">
    <source>
        <dbReference type="ARBA" id="ARBA00000900"/>
    </source>
</evidence>
<dbReference type="InterPro" id="IPR039396">
    <property type="entry name" value="Deltex_C"/>
</dbReference>
<evidence type="ECO:0000313" key="13">
    <source>
        <dbReference type="EMBL" id="WAR21295.1"/>
    </source>
</evidence>
<feature type="compositionally biased region" description="Basic and acidic residues" evidence="10">
    <location>
        <begin position="49"/>
        <end position="63"/>
    </location>
</feature>
<feature type="region of interest" description="Disordered" evidence="10">
    <location>
        <begin position="1121"/>
        <end position="1147"/>
    </location>
</feature>
<evidence type="ECO:0000256" key="3">
    <source>
        <dbReference type="ARBA" id="ARBA00009413"/>
    </source>
</evidence>
<evidence type="ECO:0000256" key="5">
    <source>
        <dbReference type="ARBA" id="ARBA00022679"/>
    </source>
</evidence>
<dbReference type="InterPro" id="IPR001841">
    <property type="entry name" value="Znf_RING"/>
</dbReference>
<dbReference type="InterPro" id="IPR017907">
    <property type="entry name" value="Znf_RING_CS"/>
</dbReference>
<evidence type="ECO:0000256" key="7">
    <source>
        <dbReference type="ARBA" id="ARBA00022771"/>
    </source>
</evidence>